<proteinExistence type="inferred from homology"/>
<dbReference type="Pfam" id="PF13291">
    <property type="entry name" value="ACT_4"/>
    <property type="match status" value="1"/>
</dbReference>
<dbReference type="GO" id="GO:0008728">
    <property type="term" value="F:GTP diphosphokinase activity"/>
    <property type="evidence" value="ECO:0007669"/>
    <property type="project" value="UniProtKB-EC"/>
</dbReference>
<dbReference type="RefSeq" id="WP_026608794.1">
    <property type="nucleotide sequence ID" value="NZ_OX458333.1"/>
</dbReference>
<keyword evidence="10" id="KW-0808">Transferase</keyword>
<dbReference type="PROSITE" id="PS51671">
    <property type="entry name" value="ACT"/>
    <property type="match status" value="1"/>
</dbReference>
<dbReference type="NCBIfam" id="TIGR00691">
    <property type="entry name" value="spoT_relA"/>
    <property type="match status" value="1"/>
</dbReference>
<evidence type="ECO:0000256" key="4">
    <source>
        <dbReference type="ARBA" id="ARBA00032407"/>
    </source>
</evidence>
<dbReference type="Gene3D" id="3.30.460.10">
    <property type="entry name" value="Beta Polymerase, domain 2"/>
    <property type="match status" value="1"/>
</dbReference>
<feature type="compositionally biased region" description="Pro residues" evidence="7">
    <location>
        <begin position="559"/>
        <end position="568"/>
    </location>
</feature>
<evidence type="ECO:0000259" key="9">
    <source>
        <dbReference type="PROSITE" id="PS51880"/>
    </source>
</evidence>
<dbReference type="Proteomes" id="UP001162030">
    <property type="component" value="Chromosome"/>
</dbReference>
<evidence type="ECO:0000256" key="1">
    <source>
        <dbReference type="ARBA" id="ARBA00019852"/>
    </source>
</evidence>
<reference evidence="10 11" key="1">
    <citation type="submission" date="2023-03" db="EMBL/GenBank/DDBJ databases">
        <authorList>
            <person name="Pearce D."/>
        </authorList>
    </citation>
    <scope>NUCLEOTIDE SEQUENCE [LARGE SCALE GENOMIC DNA]</scope>
    <source>
        <strain evidence="10">Msz</strain>
    </source>
</reference>
<dbReference type="CDD" id="cd01668">
    <property type="entry name" value="TGS_RSH"/>
    <property type="match status" value="1"/>
</dbReference>
<evidence type="ECO:0000256" key="2">
    <source>
        <dbReference type="ARBA" id="ARBA00025704"/>
    </source>
</evidence>
<dbReference type="SUPFAM" id="SSF81301">
    <property type="entry name" value="Nucleotidyltransferase"/>
    <property type="match status" value="1"/>
</dbReference>
<dbReference type="SUPFAM" id="SSF109604">
    <property type="entry name" value="HD-domain/PDEase-like"/>
    <property type="match status" value="1"/>
</dbReference>
<dbReference type="Gene3D" id="3.30.70.260">
    <property type="match status" value="1"/>
</dbReference>
<feature type="region of interest" description="Disordered" evidence="7">
    <location>
        <begin position="555"/>
        <end position="574"/>
    </location>
</feature>
<dbReference type="PROSITE" id="PS51880">
    <property type="entry name" value="TGS"/>
    <property type="match status" value="1"/>
</dbReference>
<feature type="domain" description="TGS" evidence="9">
    <location>
        <begin position="390"/>
        <end position="453"/>
    </location>
</feature>
<evidence type="ECO:0000313" key="10">
    <source>
        <dbReference type="EMBL" id="CAI8974990.1"/>
    </source>
</evidence>
<dbReference type="SUPFAM" id="SSF81271">
    <property type="entry name" value="TGS-like"/>
    <property type="match status" value="1"/>
</dbReference>
<dbReference type="CDD" id="cd05399">
    <property type="entry name" value="NT_Rel-Spo_like"/>
    <property type="match status" value="1"/>
</dbReference>
<dbReference type="InterPro" id="IPR012675">
    <property type="entry name" value="Beta-grasp_dom_sf"/>
</dbReference>
<dbReference type="InterPro" id="IPR007685">
    <property type="entry name" value="RelA_SpoT"/>
</dbReference>
<feature type="domain" description="ACT" evidence="8">
    <location>
        <begin position="647"/>
        <end position="722"/>
    </location>
</feature>
<dbReference type="InterPro" id="IPR002912">
    <property type="entry name" value="ACT_dom"/>
</dbReference>
<sequence>MKHSLYRLDSPFHSIDDFEFRLTEGVNGAERDGIIAALRLALKAKEQDTIVRPRGIDVAEILLGLRADALTLQVALLSDPYLRDTLEEAEIKARFGETVADLVQKVNWLNTFDEYRPTEVKEPQQAELLRRMLLAVVNDVRAVLVKLAYRLQRLRLLKSQEGELRERIAMETLDIFAPLANRLGLGQLKWELEDLAFRYLNPDKYREIANRLAINRASREAFVDRFIEMLRQELEAHHIHAKVYGRPKHIYSIYKKMQRKQLDLEELYDLHAVRVIVDDVATCYAVLGLVHGRWLHIPKEFDDYIANPKENGYQSLHTVVIGPEGRPVEVQIRTQAMHDFAEYGVAAHWRYKEGGKQDAVLDRSINALRRLLEDKGDDQAMLEDFRAELFEDQIFVLTPKGQVVRLSKGATPLDFAYHIHTEVGHRCRGAKVNGRIVPLTYSLKSGEKVEILTAKHGGPSLGWLDPHLGYVKTGHARSKIRQWFKQQDHEKHLRAGKAILDRERQKLGIKEVDLEELARHFHLPRGDDLLLAVGRADIAPGQLVNALKLPEWQPKTAAVPPPKKPLPPATGRASEDVTIQGVRNLLTYFAHCCDPKPGDPIIGYVTVGKGVAIHREDCDNIVQLPPHRQGRLIDVAWGAEPEVFPVELEVKALDRKGLLKDITQILAQEHINIVRTHSETNGDDQTVVMRITAEVSDWGQLSSVLDKISQVHNVFSARRVQHG</sequence>
<evidence type="ECO:0000256" key="3">
    <source>
        <dbReference type="ARBA" id="ARBA00029754"/>
    </source>
</evidence>
<evidence type="ECO:0000256" key="5">
    <source>
        <dbReference type="ARBA" id="ARBA00033308"/>
    </source>
</evidence>
<comment type="pathway">
    <text evidence="2">Purine metabolism.</text>
</comment>
<dbReference type="InterPro" id="IPR043519">
    <property type="entry name" value="NT_sf"/>
</dbReference>
<evidence type="ECO:0000256" key="6">
    <source>
        <dbReference type="RuleBase" id="RU003847"/>
    </source>
</evidence>
<dbReference type="InterPro" id="IPR012676">
    <property type="entry name" value="TGS-like"/>
</dbReference>
<evidence type="ECO:0000313" key="11">
    <source>
        <dbReference type="Proteomes" id="UP001162030"/>
    </source>
</evidence>
<dbReference type="Pfam" id="PF04607">
    <property type="entry name" value="RelA_SpoT"/>
    <property type="match status" value="1"/>
</dbReference>
<dbReference type="SUPFAM" id="SSF55021">
    <property type="entry name" value="ACT-like"/>
    <property type="match status" value="1"/>
</dbReference>
<keyword evidence="11" id="KW-1185">Reference proteome</keyword>
<name>A0ABN8XFA1_9GAMM</name>
<dbReference type="InterPro" id="IPR033655">
    <property type="entry name" value="TGS_RelA/SpoT"/>
</dbReference>
<dbReference type="SMART" id="SM00954">
    <property type="entry name" value="RelA_SpoT"/>
    <property type="match status" value="1"/>
</dbReference>
<evidence type="ECO:0000256" key="7">
    <source>
        <dbReference type="SAM" id="MobiDB-lite"/>
    </source>
</evidence>
<dbReference type="Gene3D" id="3.10.20.30">
    <property type="match status" value="1"/>
</dbReference>
<dbReference type="EMBL" id="OX458333">
    <property type="protein sequence ID" value="CAI8974990.1"/>
    <property type="molecule type" value="Genomic_DNA"/>
</dbReference>
<dbReference type="InterPro" id="IPR045600">
    <property type="entry name" value="RelA/SpoT_AH_RIS"/>
</dbReference>
<evidence type="ECO:0000259" key="8">
    <source>
        <dbReference type="PROSITE" id="PS51671"/>
    </source>
</evidence>
<gene>
    <name evidence="10" type="primary">relA</name>
    <name evidence="10" type="ORF">MSZNOR_4980</name>
</gene>
<accession>A0ABN8XFA1</accession>
<dbReference type="Pfam" id="PF02824">
    <property type="entry name" value="TGS"/>
    <property type="match status" value="1"/>
</dbReference>
<protein>
    <recommendedName>
        <fullName evidence="1">GTP pyrophosphokinase</fullName>
    </recommendedName>
    <alternativeName>
        <fullName evidence="4">(p)ppGpp synthase</fullName>
    </alternativeName>
    <alternativeName>
        <fullName evidence="3">ATP:GTP 3'-pyrophosphotransferase</fullName>
    </alternativeName>
    <alternativeName>
        <fullName evidence="5">ppGpp synthase I</fullName>
    </alternativeName>
</protein>
<dbReference type="InterPro" id="IPR004095">
    <property type="entry name" value="TGS"/>
</dbReference>
<dbReference type="PANTHER" id="PTHR21262:SF31">
    <property type="entry name" value="GTP PYROPHOSPHOKINASE"/>
    <property type="match status" value="1"/>
</dbReference>
<dbReference type="Pfam" id="PF19296">
    <property type="entry name" value="RelA_AH_RIS"/>
    <property type="match status" value="1"/>
</dbReference>
<dbReference type="Gene3D" id="1.10.3210.10">
    <property type="entry name" value="Hypothetical protein af1432"/>
    <property type="match status" value="1"/>
</dbReference>
<comment type="function">
    <text evidence="6">In eubacteria ppGpp (guanosine 3'-diphosphate 5'-diphosphate) is a mediator of the stringent response that coordinates a variety of cellular activities in response to changes in nutritional abundance.</text>
</comment>
<dbReference type="CDD" id="cd04876">
    <property type="entry name" value="ACT_RelA-SpoT"/>
    <property type="match status" value="1"/>
</dbReference>
<dbReference type="Pfam" id="PF13328">
    <property type="entry name" value="HD_4"/>
    <property type="match status" value="1"/>
</dbReference>
<dbReference type="InterPro" id="IPR004811">
    <property type="entry name" value="RelA/Spo_fam"/>
</dbReference>
<dbReference type="InterPro" id="IPR045865">
    <property type="entry name" value="ACT-like_dom_sf"/>
</dbReference>
<comment type="similarity">
    <text evidence="6">Belongs to the relA/spoT family.</text>
</comment>
<dbReference type="PANTHER" id="PTHR21262">
    <property type="entry name" value="GUANOSINE-3',5'-BIS DIPHOSPHATE 3'-PYROPHOSPHOHYDROLASE"/>
    <property type="match status" value="1"/>
</dbReference>
<organism evidence="10 11">
    <name type="scientific">Methylocaldum szegediense</name>
    <dbReference type="NCBI Taxonomy" id="73780"/>
    <lineage>
        <taxon>Bacteria</taxon>
        <taxon>Pseudomonadati</taxon>
        <taxon>Pseudomonadota</taxon>
        <taxon>Gammaproteobacteria</taxon>
        <taxon>Methylococcales</taxon>
        <taxon>Methylococcaceae</taxon>
        <taxon>Methylocaldum</taxon>
    </lineage>
</organism>